<sequence length="86" mass="8835">MTGQQEDVVVRQSDEAEGIVVLHGFSSADPAGAGIGAMLEVDVDGRCAGDPPYSILSGGGGELFPRRLVAVQSTSVAIRSHLLAEL</sequence>
<gene>
    <name evidence="1" type="ORF">GCM10009775_21080</name>
</gene>
<proteinExistence type="predicted"/>
<reference evidence="1 2" key="1">
    <citation type="journal article" date="2019" name="Int. J. Syst. Evol. Microbiol.">
        <title>The Global Catalogue of Microorganisms (GCM) 10K type strain sequencing project: providing services to taxonomists for standard genome sequencing and annotation.</title>
        <authorList>
            <consortium name="The Broad Institute Genomics Platform"/>
            <consortium name="The Broad Institute Genome Sequencing Center for Infectious Disease"/>
            <person name="Wu L."/>
            <person name="Ma J."/>
        </authorList>
    </citation>
    <scope>NUCLEOTIDE SEQUENCE [LARGE SCALE GENOMIC DNA]</scope>
    <source>
        <strain evidence="1 2">JCM 14900</strain>
    </source>
</reference>
<accession>A0ABN2PRU2</accession>
<keyword evidence="2" id="KW-1185">Reference proteome</keyword>
<protein>
    <submittedName>
        <fullName evidence="1">Uncharacterized protein</fullName>
    </submittedName>
</protein>
<dbReference type="EMBL" id="BAAAOF010000004">
    <property type="protein sequence ID" value="GAA1928860.1"/>
    <property type="molecule type" value="Genomic_DNA"/>
</dbReference>
<name>A0ABN2PRU2_9MICO</name>
<evidence type="ECO:0000313" key="2">
    <source>
        <dbReference type="Proteomes" id="UP001501343"/>
    </source>
</evidence>
<dbReference type="Proteomes" id="UP001501343">
    <property type="component" value="Unassembled WGS sequence"/>
</dbReference>
<evidence type="ECO:0000313" key="1">
    <source>
        <dbReference type="EMBL" id="GAA1928860.1"/>
    </source>
</evidence>
<organism evidence="1 2">
    <name type="scientific">Microbacterium aoyamense</name>
    <dbReference type="NCBI Taxonomy" id="344166"/>
    <lineage>
        <taxon>Bacteria</taxon>
        <taxon>Bacillati</taxon>
        <taxon>Actinomycetota</taxon>
        <taxon>Actinomycetes</taxon>
        <taxon>Micrococcales</taxon>
        <taxon>Microbacteriaceae</taxon>
        <taxon>Microbacterium</taxon>
    </lineage>
</organism>
<comment type="caution">
    <text evidence="1">The sequence shown here is derived from an EMBL/GenBank/DDBJ whole genome shotgun (WGS) entry which is preliminary data.</text>
</comment>